<sequence length="88" mass="10556">MYVGMAGSAGASIRGRLRRHAKSKKKSKMWTHFSIFEVHDNVTEYEIKELEGLFRHIYRKDTRANMLNRQRSFKKLRKVRENSLKSWK</sequence>
<dbReference type="AlphaFoldDB" id="X1MW93"/>
<feature type="compositionally biased region" description="Basic residues" evidence="1">
    <location>
        <begin position="15"/>
        <end position="25"/>
    </location>
</feature>
<protein>
    <recommendedName>
        <fullName evidence="3">GIY-YIG domain-containing protein</fullName>
    </recommendedName>
</protein>
<proteinExistence type="predicted"/>
<feature type="region of interest" description="Disordered" evidence="1">
    <location>
        <begin position="1"/>
        <end position="25"/>
    </location>
</feature>
<evidence type="ECO:0000256" key="1">
    <source>
        <dbReference type="SAM" id="MobiDB-lite"/>
    </source>
</evidence>
<evidence type="ECO:0000313" key="2">
    <source>
        <dbReference type="EMBL" id="GAI10644.1"/>
    </source>
</evidence>
<evidence type="ECO:0008006" key="3">
    <source>
        <dbReference type="Google" id="ProtNLM"/>
    </source>
</evidence>
<dbReference type="EMBL" id="BARV01008974">
    <property type="protein sequence ID" value="GAI10644.1"/>
    <property type="molecule type" value="Genomic_DNA"/>
</dbReference>
<comment type="caution">
    <text evidence="2">The sequence shown here is derived from an EMBL/GenBank/DDBJ whole genome shotgun (WGS) entry which is preliminary data.</text>
</comment>
<gene>
    <name evidence="2" type="ORF">S06H3_17871</name>
</gene>
<accession>X1MW93</accession>
<name>X1MW93_9ZZZZ</name>
<organism evidence="2">
    <name type="scientific">marine sediment metagenome</name>
    <dbReference type="NCBI Taxonomy" id="412755"/>
    <lineage>
        <taxon>unclassified sequences</taxon>
        <taxon>metagenomes</taxon>
        <taxon>ecological metagenomes</taxon>
    </lineage>
</organism>
<reference evidence="2" key="1">
    <citation type="journal article" date="2014" name="Front. Microbiol.">
        <title>High frequency of phylogenetically diverse reductive dehalogenase-homologous genes in deep subseafloor sedimentary metagenomes.</title>
        <authorList>
            <person name="Kawai M."/>
            <person name="Futagami T."/>
            <person name="Toyoda A."/>
            <person name="Takaki Y."/>
            <person name="Nishi S."/>
            <person name="Hori S."/>
            <person name="Arai W."/>
            <person name="Tsubouchi T."/>
            <person name="Morono Y."/>
            <person name="Uchiyama I."/>
            <person name="Ito T."/>
            <person name="Fujiyama A."/>
            <person name="Inagaki F."/>
            <person name="Takami H."/>
        </authorList>
    </citation>
    <scope>NUCLEOTIDE SEQUENCE</scope>
    <source>
        <strain evidence="2">Expedition CK06-06</strain>
    </source>
</reference>